<keyword evidence="15" id="KW-1185">Reference proteome</keyword>
<dbReference type="GO" id="GO:0051539">
    <property type="term" value="F:4 iron, 4 sulfur cluster binding"/>
    <property type="evidence" value="ECO:0007669"/>
    <property type="project" value="UniProtKB-UniRule"/>
</dbReference>
<dbReference type="NCBIfam" id="TIGR02666">
    <property type="entry name" value="moaA"/>
    <property type="match status" value="1"/>
</dbReference>
<evidence type="ECO:0000313" key="14">
    <source>
        <dbReference type="EMBL" id="RFB04599.1"/>
    </source>
</evidence>
<dbReference type="InParanoid" id="A0A371RGN4"/>
<keyword evidence="2 12" id="KW-0004">4Fe-4S</keyword>
<dbReference type="InterPro" id="IPR013483">
    <property type="entry name" value="MoaA"/>
</dbReference>
<dbReference type="Proteomes" id="UP000264589">
    <property type="component" value="Unassembled WGS sequence"/>
</dbReference>
<feature type="binding site" evidence="12">
    <location>
        <position position="71"/>
    </location>
    <ligand>
        <name>GTP</name>
        <dbReference type="ChEBI" id="CHEBI:37565"/>
    </ligand>
</feature>
<evidence type="ECO:0000256" key="7">
    <source>
        <dbReference type="ARBA" id="ARBA00023014"/>
    </source>
</evidence>
<dbReference type="GO" id="GO:1904047">
    <property type="term" value="F:S-adenosyl-L-methionine binding"/>
    <property type="evidence" value="ECO:0007669"/>
    <property type="project" value="UniProtKB-UniRule"/>
</dbReference>
<dbReference type="GO" id="GO:0006777">
    <property type="term" value="P:Mo-molybdopterin cofactor biosynthetic process"/>
    <property type="evidence" value="ECO:0007669"/>
    <property type="project" value="UniProtKB-UniRule"/>
</dbReference>
<keyword evidence="7 12" id="KW-0411">Iron-sulfur</keyword>
<feature type="binding site" evidence="12">
    <location>
        <position position="199"/>
    </location>
    <ligand>
        <name>S-adenosyl-L-methionine</name>
        <dbReference type="ChEBI" id="CHEBI:59789"/>
    </ligand>
</feature>
<dbReference type="Pfam" id="PF04055">
    <property type="entry name" value="Radical_SAM"/>
    <property type="match status" value="1"/>
</dbReference>
<evidence type="ECO:0000256" key="8">
    <source>
        <dbReference type="ARBA" id="ARBA00023134"/>
    </source>
</evidence>
<dbReference type="PANTHER" id="PTHR22960:SF0">
    <property type="entry name" value="MOLYBDENUM COFACTOR BIOSYNTHESIS PROTEIN 1"/>
    <property type="match status" value="1"/>
</dbReference>
<sequence length="338" mass="38023">MPEGQEKQRLRDGFGREITYLRLSVTDRCDLRCSYCMAEKMTFLPKADVLSLEELYMLSDRFIRRGVRKIRITGGEPLVRRDILTLMTMLGERVSAGELDELTLTTNGTQLGKYSEQLKDIGVKRVNISLDTLDREVFAKLSRRDALDQVMEGIEAARAAGLKVKINAVALKDTNEDELPRLIEWSHEKGMDITLIEVMPLGDIETLRSDQYLPLTAVRERLKALWTLTDLDFRTGGPARYVKVKETGGILGFITPLTNNFCAGCNRVRVTCTGEIYTCLGSDGKLDLRSALRSATPQDALDEVLDRAMIGKPERHDFDIDRHDTRPAVVRHMSVTGG</sequence>
<feature type="binding site" evidence="12">
    <location>
        <position position="105"/>
    </location>
    <ligand>
        <name>GTP</name>
        <dbReference type="ChEBI" id="CHEBI:37565"/>
    </ligand>
</feature>
<dbReference type="InterPro" id="IPR058240">
    <property type="entry name" value="rSAM_sf"/>
</dbReference>
<dbReference type="SFLD" id="SFLDS00029">
    <property type="entry name" value="Radical_SAM"/>
    <property type="match status" value="1"/>
</dbReference>
<evidence type="ECO:0000256" key="10">
    <source>
        <dbReference type="ARBA" id="ARBA00023239"/>
    </source>
</evidence>
<feature type="domain" description="Radical SAM core" evidence="13">
    <location>
        <begin position="13"/>
        <end position="238"/>
    </location>
</feature>
<feature type="binding site" evidence="12">
    <location>
        <begin position="267"/>
        <end position="269"/>
    </location>
    <ligand>
        <name>GTP</name>
        <dbReference type="ChEBI" id="CHEBI:37565"/>
    </ligand>
</feature>
<dbReference type="UniPathway" id="UPA00344"/>
<keyword evidence="9 12" id="KW-0501">Molybdenum cofactor biosynthesis</keyword>
<feature type="binding site" evidence="12">
    <location>
        <position position="36"/>
    </location>
    <ligand>
        <name>[4Fe-4S] cluster</name>
        <dbReference type="ChEBI" id="CHEBI:49883"/>
        <label>1</label>
        <note>4Fe-4S-S-AdoMet</note>
    </ligand>
</feature>
<evidence type="ECO:0000256" key="6">
    <source>
        <dbReference type="ARBA" id="ARBA00023004"/>
    </source>
</evidence>
<dbReference type="InterPro" id="IPR050105">
    <property type="entry name" value="MoCo_biosynth_MoaA/MoaC"/>
</dbReference>
<dbReference type="PROSITE" id="PS01305">
    <property type="entry name" value="MOAA_NIFB_PQQE"/>
    <property type="match status" value="1"/>
</dbReference>
<evidence type="ECO:0000256" key="2">
    <source>
        <dbReference type="ARBA" id="ARBA00022485"/>
    </source>
</evidence>
<evidence type="ECO:0000256" key="12">
    <source>
        <dbReference type="HAMAP-Rule" id="MF_01225"/>
    </source>
</evidence>
<gene>
    <name evidence="12 14" type="primary">moaA</name>
    <name evidence="14" type="ORF">DX908_04475</name>
</gene>
<dbReference type="OrthoDB" id="9763993at2"/>
<feature type="binding site" evidence="12">
    <location>
        <position position="75"/>
    </location>
    <ligand>
        <name>S-adenosyl-L-methionine</name>
        <dbReference type="ChEBI" id="CHEBI:59789"/>
    </ligand>
</feature>
<feature type="binding site" evidence="12">
    <location>
        <position position="262"/>
    </location>
    <ligand>
        <name>[4Fe-4S] cluster</name>
        <dbReference type="ChEBI" id="CHEBI:49883"/>
        <label>2</label>
        <note>4Fe-4S-substrate</note>
    </ligand>
</feature>
<dbReference type="HAMAP" id="MF_01225_B">
    <property type="entry name" value="MoaA_B"/>
    <property type="match status" value="1"/>
</dbReference>
<dbReference type="Pfam" id="PF06463">
    <property type="entry name" value="Mob_synth_C"/>
    <property type="match status" value="1"/>
</dbReference>
<accession>A0A371RGN4</accession>
<feature type="binding site" evidence="12">
    <location>
        <position position="33"/>
    </location>
    <ligand>
        <name>[4Fe-4S] cluster</name>
        <dbReference type="ChEBI" id="CHEBI:49883"/>
        <label>1</label>
        <note>4Fe-4S-S-AdoMet</note>
    </ligand>
</feature>
<proteinExistence type="inferred from homology"/>
<dbReference type="FunCoup" id="A0A371RGN4">
    <property type="interactions" value="431"/>
</dbReference>
<evidence type="ECO:0000259" key="13">
    <source>
        <dbReference type="PROSITE" id="PS51918"/>
    </source>
</evidence>
<organism evidence="14 15">
    <name type="scientific">Parvularcula marina</name>
    <dbReference type="NCBI Taxonomy" id="2292771"/>
    <lineage>
        <taxon>Bacteria</taxon>
        <taxon>Pseudomonadati</taxon>
        <taxon>Pseudomonadota</taxon>
        <taxon>Alphaproteobacteria</taxon>
        <taxon>Parvularculales</taxon>
        <taxon>Parvularculaceae</taxon>
        <taxon>Parvularcula</taxon>
    </lineage>
</organism>
<dbReference type="PROSITE" id="PS51918">
    <property type="entry name" value="RADICAL_SAM"/>
    <property type="match status" value="1"/>
</dbReference>
<dbReference type="SFLD" id="SFLDG01383">
    <property type="entry name" value="cyclic_pyranopterin_phosphate"/>
    <property type="match status" value="1"/>
</dbReference>
<dbReference type="InterPro" id="IPR040064">
    <property type="entry name" value="MoaA-like"/>
</dbReference>
<dbReference type="SUPFAM" id="SSF102114">
    <property type="entry name" value="Radical SAM enzymes"/>
    <property type="match status" value="1"/>
</dbReference>
<evidence type="ECO:0000256" key="1">
    <source>
        <dbReference type="ARBA" id="ARBA00012167"/>
    </source>
</evidence>
<evidence type="ECO:0000256" key="3">
    <source>
        <dbReference type="ARBA" id="ARBA00022691"/>
    </source>
</evidence>
<evidence type="ECO:0000313" key="15">
    <source>
        <dbReference type="Proteomes" id="UP000264589"/>
    </source>
</evidence>
<dbReference type="EMBL" id="QUQO01000001">
    <property type="protein sequence ID" value="RFB04599.1"/>
    <property type="molecule type" value="Genomic_DNA"/>
</dbReference>
<keyword evidence="4 12" id="KW-0479">Metal-binding</keyword>
<feature type="binding site" evidence="12">
    <location>
        <position position="35"/>
    </location>
    <ligand>
        <name>S-adenosyl-L-methionine</name>
        <dbReference type="ChEBI" id="CHEBI:59789"/>
    </ligand>
</feature>
<dbReference type="GO" id="GO:0061798">
    <property type="term" value="F:GTP 3',8'-cyclase activity"/>
    <property type="evidence" value="ECO:0007669"/>
    <property type="project" value="UniProtKB-UniRule"/>
</dbReference>
<feature type="binding site" evidence="12">
    <location>
        <position position="22"/>
    </location>
    <ligand>
        <name>GTP</name>
        <dbReference type="ChEBI" id="CHEBI:37565"/>
    </ligand>
</feature>
<keyword evidence="3 12" id="KW-0949">S-adenosyl-L-methionine</keyword>
<feature type="binding site" evidence="12">
    <location>
        <position position="129"/>
    </location>
    <ligand>
        <name>S-adenosyl-L-methionine</name>
        <dbReference type="ChEBI" id="CHEBI:59789"/>
    </ligand>
</feature>
<comment type="cofactor">
    <cofactor evidence="12">
        <name>[4Fe-4S] cluster</name>
        <dbReference type="ChEBI" id="CHEBI:49883"/>
    </cofactor>
    <text evidence="12">Binds 2 [4Fe-4S] clusters. Binds 1 [4Fe-4S] cluster coordinated with 3 cysteines and an exchangeable S-adenosyl-L-methionine and 1 [4Fe-4S] cluster coordinated with 3 cysteines and the GTP-derived substrate.</text>
</comment>
<dbReference type="GO" id="GO:0046872">
    <property type="term" value="F:metal ion binding"/>
    <property type="evidence" value="ECO:0007669"/>
    <property type="project" value="UniProtKB-KW"/>
</dbReference>
<comment type="catalytic activity">
    <reaction evidence="11 12">
        <text>GTP + AH2 + S-adenosyl-L-methionine = (8S)-3',8-cyclo-7,8-dihydroguanosine 5'-triphosphate + 5'-deoxyadenosine + L-methionine + A + H(+)</text>
        <dbReference type="Rhea" id="RHEA:49576"/>
        <dbReference type="ChEBI" id="CHEBI:13193"/>
        <dbReference type="ChEBI" id="CHEBI:15378"/>
        <dbReference type="ChEBI" id="CHEBI:17319"/>
        <dbReference type="ChEBI" id="CHEBI:17499"/>
        <dbReference type="ChEBI" id="CHEBI:37565"/>
        <dbReference type="ChEBI" id="CHEBI:57844"/>
        <dbReference type="ChEBI" id="CHEBI:59789"/>
        <dbReference type="ChEBI" id="CHEBI:131766"/>
        <dbReference type="EC" id="4.1.99.22"/>
    </reaction>
</comment>
<evidence type="ECO:0000256" key="9">
    <source>
        <dbReference type="ARBA" id="ARBA00023150"/>
    </source>
</evidence>
<comment type="function">
    <text evidence="12">Catalyzes the cyclization of GTP to (8S)-3',8-cyclo-7,8-dihydroguanosine 5'-triphosphate.</text>
</comment>
<dbReference type="EC" id="4.1.99.22" evidence="1 12"/>
<name>A0A371RGN4_9PROT</name>
<dbReference type="InterPro" id="IPR007197">
    <property type="entry name" value="rSAM"/>
</dbReference>
<dbReference type="InterPro" id="IPR006638">
    <property type="entry name" value="Elp3/MiaA/NifB-like_rSAM"/>
</dbReference>
<keyword evidence="6 12" id="KW-0408">Iron</keyword>
<dbReference type="PANTHER" id="PTHR22960">
    <property type="entry name" value="MOLYBDOPTERIN COFACTOR SYNTHESIS PROTEIN A"/>
    <property type="match status" value="1"/>
</dbReference>
<comment type="subunit">
    <text evidence="12">Monomer and homodimer.</text>
</comment>
<comment type="caution">
    <text evidence="14">The sequence shown here is derived from an EMBL/GenBank/DDBJ whole genome shotgun (WGS) entry which is preliminary data.</text>
</comment>
<dbReference type="SMART" id="SM00729">
    <property type="entry name" value="Elp3"/>
    <property type="match status" value="1"/>
</dbReference>
<dbReference type="CDD" id="cd21117">
    <property type="entry name" value="Twitch_MoaA"/>
    <property type="match status" value="1"/>
</dbReference>
<keyword evidence="10 12" id="KW-0456">Lyase</keyword>
<keyword evidence="5 12" id="KW-0547">Nucleotide-binding</keyword>
<dbReference type="SFLD" id="SFLDG01067">
    <property type="entry name" value="SPASM/twitch_domain_containing"/>
    <property type="match status" value="1"/>
</dbReference>
<evidence type="ECO:0000256" key="5">
    <source>
        <dbReference type="ARBA" id="ARBA00022741"/>
    </source>
</evidence>
<dbReference type="CDD" id="cd01335">
    <property type="entry name" value="Radical_SAM"/>
    <property type="match status" value="1"/>
</dbReference>
<feature type="binding site" evidence="12">
    <location>
        <position position="279"/>
    </location>
    <ligand>
        <name>[4Fe-4S] cluster</name>
        <dbReference type="ChEBI" id="CHEBI:49883"/>
        <label>2</label>
        <note>4Fe-4S-substrate</note>
    </ligand>
</feature>
<keyword evidence="8 12" id="KW-0342">GTP-binding</keyword>
<reference evidence="14 15" key="1">
    <citation type="submission" date="2018-08" db="EMBL/GenBank/DDBJ databases">
        <title>Parvularcula sp. SM1705, isolated from surface water of the South Sea China.</title>
        <authorList>
            <person name="Sun L."/>
        </authorList>
    </citation>
    <scope>NUCLEOTIDE SEQUENCE [LARGE SCALE GENOMIC DNA]</scope>
    <source>
        <strain evidence="14 15">SM1705</strain>
    </source>
</reference>
<dbReference type="InterPro" id="IPR000385">
    <property type="entry name" value="MoaA_NifB_PqqE_Fe-S-bd_CS"/>
</dbReference>
<dbReference type="AlphaFoldDB" id="A0A371RGN4"/>
<evidence type="ECO:0000256" key="4">
    <source>
        <dbReference type="ARBA" id="ARBA00022723"/>
    </source>
</evidence>
<dbReference type="InterPro" id="IPR013785">
    <property type="entry name" value="Aldolase_TIM"/>
</dbReference>
<dbReference type="GO" id="GO:0061799">
    <property type="term" value="F:cyclic pyranopterin monophosphate synthase activity"/>
    <property type="evidence" value="ECO:0007669"/>
    <property type="project" value="TreeGrafter"/>
</dbReference>
<dbReference type="InterPro" id="IPR010505">
    <property type="entry name" value="MoaA_twitch"/>
</dbReference>
<comment type="pathway">
    <text evidence="12">Cofactor biosynthesis; molybdopterin biosynthesis.</text>
</comment>
<evidence type="ECO:0000256" key="11">
    <source>
        <dbReference type="ARBA" id="ARBA00048697"/>
    </source>
</evidence>
<feature type="binding site" evidence="12">
    <location>
        <position position="265"/>
    </location>
    <ligand>
        <name>[4Fe-4S] cluster</name>
        <dbReference type="ChEBI" id="CHEBI:49883"/>
        <label>2</label>
        <note>4Fe-4S-substrate</note>
    </ligand>
</feature>
<dbReference type="Gene3D" id="3.20.20.70">
    <property type="entry name" value="Aldolase class I"/>
    <property type="match status" value="1"/>
</dbReference>
<feature type="binding site" evidence="12">
    <location>
        <position position="29"/>
    </location>
    <ligand>
        <name>[4Fe-4S] cluster</name>
        <dbReference type="ChEBI" id="CHEBI:49883"/>
        <label>1</label>
        <note>4Fe-4S-S-AdoMet</note>
    </ligand>
</feature>
<feature type="binding site" evidence="12">
    <location>
        <position position="165"/>
    </location>
    <ligand>
        <name>GTP</name>
        <dbReference type="ChEBI" id="CHEBI:37565"/>
    </ligand>
</feature>
<dbReference type="SFLD" id="SFLDG01386">
    <property type="entry name" value="main_SPASM_domain-containing"/>
    <property type="match status" value="1"/>
</dbReference>
<protein>
    <recommendedName>
        <fullName evidence="1 12">GTP 3',8-cyclase</fullName>
        <ecNumber evidence="1 12">4.1.99.22</ecNumber>
    </recommendedName>
    <alternativeName>
        <fullName evidence="12">Molybdenum cofactor biosynthesis protein A</fullName>
    </alternativeName>
</protein>
<dbReference type="GO" id="GO:0005525">
    <property type="term" value="F:GTP binding"/>
    <property type="evidence" value="ECO:0007669"/>
    <property type="project" value="UniProtKB-UniRule"/>
</dbReference>
<comment type="similarity">
    <text evidence="12">Belongs to the radical SAM superfamily. MoaA family.</text>
</comment>